<name>A0A0L6ZDB1_9CLOT</name>
<dbReference type="Proteomes" id="UP000037043">
    <property type="component" value="Unassembled WGS sequence"/>
</dbReference>
<dbReference type="PANTHER" id="PTHR37313">
    <property type="entry name" value="UPF0749 PROTEIN RV1825"/>
    <property type="match status" value="1"/>
</dbReference>
<comment type="similarity">
    <text evidence="1">Belongs to the UPF0749 family.</text>
</comment>
<reference evidence="5" key="1">
    <citation type="submission" date="2015-08" db="EMBL/GenBank/DDBJ databases">
        <title>Genome sequence of the strict anaerobe Clostridium homopropionicum LuHBu1 (DSM 5847T).</title>
        <authorList>
            <person name="Poehlein A."/>
            <person name="Beck M."/>
            <person name="Schiel-Bengelsdorf B."/>
            <person name="Bengelsdorf F.R."/>
            <person name="Daniel R."/>
            <person name="Duerre P."/>
        </authorList>
    </citation>
    <scope>NUCLEOTIDE SEQUENCE [LARGE SCALE GENOMIC DNA]</scope>
    <source>
        <strain evidence="5">DSM 5847</strain>
    </source>
</reference>
<dbReference type="PANTHER" id="PTHR37313:SF2">
    <property type="entry name" value="UPF0749 PROTEIN YLXX"/>
    <property type="match status" value="1"/>
</dbReference>
<organism evidence="4 5">
    <name type="scientific">Clostridium homopropionicum DSM 5847</name>
    <dbReference type="NCBI Taxonomy" id="1121318"/>
    <lineage>
        <taxon>Bacteria</taxon>
        <taxon>Bacillati</taxon>
        <taxon>Bacillota</taxon>
        <taxon>Clostridia</taxon>
        <taxon>Eubacteriales</taxon>
        <taxon>Clostridiaceae</taxon>
        <taxon>Clostridium</taxon>
    </lineage>
</organism>
<gene>
    <name evidence="4" type="ORF">CLHOM_05620</name>
</gene>
<keyword evidence="3" id="KW-0472">Membrane</keyword>
<comment type="caution">
    <text evidence="4">The sequence shown here is derived from an EMBL/GenBank/DDBJ whole genome shotgun (WGS) entry which is preliminary data.</text>
</comment>
<evidence type="ECO:0000313" key="4">
    <source>
        <dbReference type="EMBL" id="KOA20974.1"/>
    </source>
</evidence>
<dbReference type="Gene3D" id="3.30.70.1880">
    <property type="entry name" value="Protein of unknown function DUF881"/>
    <property type="match status" value="1"/>
</dbReference>
<feature type="coiled-coil region" evidence="2">
    <location>
        <begin position="41"/>
        <end position="82"/>
    </location>
</feature>
<keyword evidence="5" id="KW-1185">Reference proteome</keyword>
<proteinExistence type="inferred from homology"/>
<feature type="transmembrane region" description="Helical" evidence="3">
    <location>
        <begin position="6"/>
        <end position="27"/>
    </location>
</feature>
<evidence type="ECO:0000256" key="3">
    <source>
        <dbReference type="SAM" id="Phobius"/>
    </source>
</evidence>
<dbReference type="Pfam" id="PF05949">
    <property type="entry name" value="DUF881"/>
    <property type="match status" value="1"/>
</dbReference>
<dbReference type="InterPro" id="IPR010273">
    <property type="entry name" value="DUF881"/>
</dbReference>
<dbReference type="EMBL" id="LHUR01000011">
    <property type="protein sequence ID" value="KOA20974.1"/>
    <property type="molecule type" value="Genomic_DNA"/>
</dbReference>
<evidence type="ECO:0000256" key="1">
    <source>
        <dbReference type="ARBA" id="ARBA00009108"/>
    </source>
</evidence>
<evidence type="ECO:0008006" key="6">
    <source>
        <dbReference type="Google" id="ProtNLM"/>
    </source>
</evidence>
<dbReference type="STRING" id="36844.SAMN04488501_104158"/>
<dbReference type="PATRIC" id="fig|1121318.3.peg.565"/>
<keyword evidence="3" id="KW-0812">Transmembrane</keyword>
<protein>
    <recommendedName>
        <fullName evidence="6">Division initiation protein</fullName>
    </recommendedName>
</protein>
<evidence type="ECO:0000313" key="5">
    <source>
        <dbReference type="Proteomes" id="UP000037043"/>
    </source>
</evidence>
<keyword evidence="2" id="KW-0175">Coiled coil</keyword>
<sequence>MKTNEATIFVFIASIIIGVLISTSINFRKINNMMFLTPAEYQEAYENTSKLNNDISKLSKQYDEYYNKLQSYKNNENNLLSEVNKEIANNEMILGYTDIEGEGVVIELDDGTEEAQGEVIDPNDWWAKTVHDNDVVNVINDLKIAGAEAISINGQRLTDRSNILCWGVFIELDGVKIPAPFNIKAIGDKEKIFSYMIADGGYLSFLKIRGINLNIYKEDKVQILGNDKKTMYSYMKEIKEK</sequence>
<dbReference type="RefSeq" id="WP_052220157.1">
    <property type="nucleotide sequence ID" value="NZ_LHUR01000011.1"/>
</dbReference>
<evidence type="ECO:0000256" key="2">
    <source>
        <dbReference type="SAM" id="Coils"/>
    </source>
</evidence>
<keyword evidence="3" id="KW-1133">Transmembrane helix</keyword>
<dbReference type="AlphaFoldDB" id="A0A0L6ZDB1"/>
<accession>A0A0L6ZDB1</accession>